<keyword evidence="3 5" id="KW-0067">ATP-binding</keyword>
<sequence>MSKQDTVVRFENVSFKYGEEKVILNEVNFNVRRHSKITIMGQNGAGKSTIFKLLMGKLKPQSGKIHIDQSATVAIAEQVVPEEMMDLTLLEYFKTAFAEENYKIEKDIANVFEIVNLDLPLDKNVRDLSGGQKARLLLAYALIQEPDILLLDEPTNNLDKEGIEHLTNFLTYYWNTCIVISHDADFLNAFTDGVLNVDVYTKKVEQFVGNYFDVIDQISAHIERQRLQNARITKSIKDRFEKVNKLGGKSVAMRRLANKVRKDIEEDRENMVEIRRDDRTIPEFVIPYQHLSNPLVTIKEVTFLRDGKVQSRNVDKVMGRGSRMIISGPNGIGKSTLLKSFLDGKGVEFQEDLRIGYYSQDFSELDFDQTGIESLQSVAHDTDRQELFSIAGSFLLPGELLQNKVRSLSEGQKGLLCYARFVAQKPGLLIMDEPTNHINFRHLPVIAKAVSEFKGALILISHIPEFIEQIGDADEIDLTSL</sequence>
<dbReference type="AlphaFoldDB" id="A0A136LWM6"/>
<evidence type="ECO:0000256" key="1">
    <source>
        <dbReference type="ARBA" id="ARBA00022737"/>
    </source>
</evidence>
<evidence type="ECO:0000256" key="3">
    <source>
        <dbReference type="ARBA" id="ARBA00022840"/>
    </source>
</evidence>
<dbReference type="InterPro" id="IPR003439">
    <property type="entry name" value="ABC_transporter-like_ATP-bd"/>
</dbReference>
<keyword evidence="2" id="KW-0547">Nucleotide-binding</keyword>
<accession>A0A136LWM6</accession>
<comment type="caution">
    <text evidence="5">The sequence shown here is derived from an EMBL/GenBank/DDBJ whole genome shotgun (WGS) entry which is preliminary data.</text>
</comment>
<evidence type="ECO:0000313" key="6">
    <source>
        <dbReference type="Proteomes" id="UP000070457"/>
    </source>
</evidence>
<dbReference type="STRING" id="1617426.TR69_WS6001001341"/>
<evidence type="ECO:0000313" key="5">
    <source>
        <dbReference type="EMBL" id="KXK26048.1"/>
    </source>
</evidence>
<dbReference type="GO" id="GO:0016887">
    <property type="term" value="F:ATP hydrolysis activity"/>
    <property type="evidence" value="ECO:0007669"/>
    <property type="project" value="InterPro"/>
</dbReference>
<dbReference type="Gene3D" id="3.40.50.300">
    <property type="entry name" value="P-loop containing nucleotide triphosphate hydrolases"/>
    <property type="match status" value="2"/>
</dbReference>
<dbReference type="EMBL" id="JYNZ01000005">
    <property type="protein sequence ID" value="KXK26048.1"/>
    <property type="molecule type" value="Genomic_DNA"/>
</dbReference>
<dbReference type="InterPro" id="IPR003593">
    <property type="entry name" value="AAA+_ATPase"/>
</dbReference>
<reference evidence="5 6" key="1">
    <citation type="submission" date="2015-02" db="EMBL/GenBank/DDBJ databases">
        <title>Improved understanding of the partial-nitritation anammox process through 23 genomes representing the majority of the microbial community.</title>
        <authorList>
            <person name="Speth D.R."/>
            <person name="In T Zandt M."/>
            <person name="Guerrero Cruz S."/>
            <person name="Jetten M.S."/>
            <person name="Dutilh B.E."/>
        </authorList>
    </citation>
    <scope>NUCLEOTIDE SEQUENCE [LARGE SCALE GENOMIC DNA]</scope>
    <source>
        <strain evidence="5">OLB20</strain>
    </source>
</reference>
<organism evidence="5 6">
    <name type="scientific">candidate division WS6 bacterium OLB20</name>
    <dbReference type="NCBI Taxonomy" id="1617426"/>
    <lineage>
        <taxon>Bacteria</taxon>
        <taxon>Candidatus Dojkabacteria</taxon>
    </lineage>
</organism>
<dbReference type="InterPro" id="IPR050611">
    <property type="entry name" value="ABCF"/>
</dbReference>
<dbReference type="SMART" id="SM00382">
    <property type="entry name" value="AAA"/>
    <property type="match status" value="2"/>
</dbReference>
<dbReference type="Proteomes" id="UP000070457">
    <property type="component" value="Unassembled WGS sequence"/>
</dbReference>
<feature type="domain" description="ABC transporter" evidence="4">
    <location>
        <begin position="8"/>
        <end position="227"/>
    </location>
</feature>
<gene>
    <name evidence="5" type="primary">yheS</name>
    <name evidence="5" type="ORF">TR69_WS6001001341</name>
</gene>
<protein>
    <submittedName>
        <fullName evidence="5">Putative ABC transporter ATP-binding protein YheS</fullName>
    </submittedName>
</protein>
<dbReference type="InterPro" id="IPR027417">
    <property type="entry name" value="P-loop_NTPase"/>
</dbReference>
<evidence type="ECO:0000256" key="2">
    <source>
        <dbReference type="ARBA" id="ARBA00022741"/>
    </source>
</evidence>
<name>A0A136LWM6_9BACT</name>
<proteinExistence type="predicted"/>
<dbReference type="Pfam" id="PF00005">
    <property type="entry name" value="ABC_tran"/>
    <property type="match status" value="2"/>
</dbReference>
<dbReference type="PROSITE" id="PS50893">
    <property type="entry name" value="ABC_TRANSPORTER_2"/>
    <property type="match status" value="1"/>
</dbReference>
<dbReference type="PANTHER" id="PTHR19211">
    <property type="entry name" value="ATP-BINDING TRANSPORT PROTEIN-RELATED"/>
    <property type="match status" value="1"/>
</dbReference>
<keyword evidence="1" id="KW-0677">Repeat</keyword>
<dbReference type="CDD" id="cd03221">
    <property type="entry name" value="ABCF_EF-3"/>
    <property type="match status" value="1"/>
</dbReference>
<dbReference type="SUPFAM" id="SSF52540">
    <property type="entry name" value="P-loop containing nucleoside triphosphate hydrolases"/>
    <property type="match status" value="2"/>
</dbReference>
<evidence type="ECO:0000259" key="4">
    <source>
        <dbReference type="PROSITE" id="PS50893"/>
    </source>
</evidence>
<dbReference type="PANTHER" id="PTHR19211:SF14">
    <property type="entry name" value="ATP-BINDING CASSETTE SUB-FAMILY F MEMBER 1"/>
    <property type="match status" value="1"/>
</dbReference>
<dbReference type="GO" id="GO:0005524">
    <property type="term" value="F:ATP binding"/>
    <property type="evidence" value="ECO:0007669"/>
    <property type="project" value="UniProtKB-KW"/>
</dbReference>